<dbReference type="SUPFAM" id="SSF52540">
    <property type="entry name" value="P-loop containing nucleoside triphosphate hydrolases"/>
    <property type="match status" value="2"/>
</dbReference>
<dbReference type="InterPro" id="IPR013283">
    <property type="entry name" value="RLI1"/>
</dbReference>
<dbReference type="GO" id="GO:0016887">
    <property type="term" value="F:ATP hydrolysis activity"/>
    <property type="evidence" value="ECO:0007669"/>
    <property type="project" value="InterPro"/>
</dbReference>
<comment type="caution">
    <text evidence="5">The sequence shown here is derived from an EMBL/GenBank/DDBJ whole genome shotgun (WGS) entry which is preliminary data.</text>
</comment>
<reference evidence="5" key="1">
    <citation type="journal article" date="2020" name="mSystems">
        <title>Genome- and Community-Level Interaction Insights into Carbon Utilization and Element Cycling Functions of Hydrothermarchaeota in Hydrothermal Sediment.</title>
        <authorList>
            <person name="Zhou Z."/>
            <person name="Liu Y."/>
            <person name="Xu W."/>
            <person name="Pan J."/>
            <person name="Luo Z.H."/>
            <person name="Li M."/>
        </authorList>
    </citation>
    <scope>NUCLEOTIDE SEQUENCE [LARGE SCALE GENOMIC DNA]</scope>
    <source>
        <strain evidence="5">SpSt-125</strain>
    </source>
</reference>
<dbReference type="SUPFAM" id="SSF54862">
    <property type="entry name" value="4Fe-4S ferredoxins"/>
    <property type="match status" value="1"/>
</dbReference>
<dbReference type="Gene3D" id="3.40.50.300">
    <property type="entry name" value="P-loop containing nucleotide triphosphate hydrolases"/>
    <property type="match status" value="2"/>
</dbReference>
<dbReference type="PROSITE" id="PS00198">
    <property type="entry name" value="4FE4S_FER_1"/>
    <property type="match status" value="1"/>
</dbReference>
<evidence type="ECO:0000313" key="5">
    <source>
        <dbReference type="EMBL" id="HEM67203.1"/>
    </source>
</evidence>
<dbReference type="GO" id="GO:0005524">
    <property type="term" value="F:ATP binding"/>
    <property type="evidence" value="ECO:0007669"/>
    <property type="project" value="UniProtKB-KW"/>
</dbReference>
<accession>A0A7J2U4L6</accession>
<feature type="domain" description="ABC transporter" evidence="3">
    <location>
        <begin position="68"/>
        <end position="314"/>
    </location>
</feature>
<dbReference type="PANTHER" id="PTHR19248">
    <property type="entry name" value="ATP-BINDING TRANSPORT PROTEIN-RELATED"/>
    <property type="match status" value="1"/>
</dbReference>
<dbReference type="SMART" id="SM00382">
    <property type="entry name" value="AAA"/>
    <property type="match status" value="2"/>
</dbReference>
<dbReference type="FunFam" id="3.40.50.300:FF:001546">
    <property type="entry name" value="RNase L inhibitor homolog"/>
    <property type="match status" value="1"/>
</dbReference>
<evidence type="ECO:0000259" key="4">
    <source>
        <dbReference type="PROSITE" id="PS51379"/>
    </source>
</evidence>
<dbReference type="InterPro" id="IPR027417">
    <property type="entry name" value="P-loop_NTPase"/>
</dbReference>
<dbReference type="PROSITE" id="PS00211">
    <property type="entry name" value="ABC_TRANSPORTER_1"/>
    <property type="match status" value="2"/>
</dbReference>
<dbReference type="NCBIfam" id="NF009945">
    <property type="entry name" value="PRK13409.1"/>
    <property type="match status" value="1"/>
</dbReference>
<dbReference type="InterPro" id="IPR003593">
    <property type="entry name" value="AAA+_ATPase"/>
</dbReference>
<keyword evidence="1" id="KW-0547">Nucleotide-binding</keyword>
<protein>
    <submittedName>
        <fullName evidence="5">Ribosome biogenesis/translation initiation ATPase RLI</fullName>
    </submittedName>
</protein>
<dbReference type="InterPro" id="IPR017871">
    <property type="entry name" value="ABC_transporter-like_CS"/>
</dbReference>
<dbReference type="Pfam" id="PF04068">
    <property type="entry name" value="Fer4_RLI"/>
    <property type="match status" value="1"/>
</dbReference>
<dbReference type="EMBL" id="DSEU01000040">
    <property type="protein sequence ID" value="HEM67203.1"/>
    <property type="molecule type" value="Genomic_DNA"/>
</dbReference>
<organism evidence="5">
    <name type="scientific">Ignisphaera aggregans</name>
    <dbReference type="NCBI Taxonomy" id="334771"/>
    <lineage>
        <taxon>Archaea</taxon>
        <taxon>Thermoproteota</taxon>
        <taxon>Thermoprotei</taxon>
        <taxon>Desulfurococcales</taxon>
        <taxon>Desulfurococcaceae</taxon>
        <taxon>Ignisphaera</taxon>
    </lineage>
</organism>
<sequence>MARIAVVNYDLCHPDKCGTPCIRFCPINKTKPYKAIELSTEKQGKPIIYEDKCIACGICVKKCPFDAIRIVNLPSEMEERLIHRFGINGFKLYGLPIPVKDRIVGILGPNGAGKTTAMRILSGFIEPNFGVLEKQLGKEEVLSRFRGTQLYEYFEKLYSGKLKVIHKVQYIESLQQYLKHGTVEEWLRKYDERGVFKDVVENLKMRSMISKDVRALSGGELQKLAVAVALERSSDVYIFDEPTAFLDIGERLNLLRALDELKPRQSYIFVVDHDIMFLDYVADLIVIVYGIPGVYGYFSNPYAAKTGIDNYLRGFLPAENMKIRDEAITFRFHDARNEVNILNEAEMISWSQIHKKLGAFELFVEEGEIKKGEVIGIIGPNGIGKTTFIRILAGELEPDTGYVKSSLLNVSYKPQYLNVDALKCEVIEECIRNENKEALTENSWLYTEVIKRMGIDRILKKDVRTLSGGELQKLCVALALIREADVYLLDEPSSHIDVEDQLSVARVVRRIARLRKVPVFVVDHNTLLIDYAVDRMMVFVGTPGVRGFGRTPTSVSQAFNTFLREVGVTVRRDPDTGRPRINKPGSYLDRLQKLSGAYFYTSH</sequence>
<dbReference type="PROSITE" id="PS50893">
    <property type="entry name" value="ABC_TRANSPORTER_2"/>
    <property type="match status" value="2"/>
</dbReference>
<dbReference type="Pfam" id="PF00037">
    <property type="entry name" value="Fer4"/>
    <property type="match status" value="1"/>
</dbReference>
<dbReference type="InterPro" id="IPR017896">
    <property type="entry name" value="4Fe4S_Fe-S-bd"/>
</dbReference>
<dbReference type="AlphaFoldDB" id="A0A7J2U4L6"/>
<feature type="domain" description="4Fe-4S ferredoxin-type" evidence="4">
    <location>
        <begin position="44"/>
        <end position="73"/>
    </location>
</feature>
<gene>
    <name evidence="5" type="ORF">ENO26_06520</name>
</gene>
<dbReference type="PRINTS" id="PR01868">
    <property type="entry name" value="ABCEFAMILY"/>
</dbReference>
<dbReference type="InterPro" id="IPR007209">
    <property type="entry name" value="RNaseL-inhib-like_metal-bd_dom"/>
</dbReference>
<name>A0A7J2U4L6_9CREN</name>
<keyword evidence="2" id="KW-0067">ATP-binding</keyword>
<proteinExistence type="predicted"/>
<dbReference type="PROSITE" id="PS51379">
    <property type="entry name" value="4FE4S_FER_2"/>
    <property type="match status" value="2"/>
</dbReference>
<dbReference type="Pfam" id="PF00005">
    <property type="entry name" value="ABC_tran"/>
    <property type="match status" value="2"/>
</dbReference>
<dbReference type="InterPro" id="IPR003439">
    <property type="entry name" value="ABC_transporter-like_ATP-bd"/>
</dbReference>
<feature type="domain" description="4Fe-4S ferredoxin-type" evidence="4">
    <location>
        <begin position="3"/>
        <end position="35"/>
    </location>
</feature>
<evidence type="ECO:0000256" key="2">
    <source>
        <dbReference type="ARBA" id="ARBA00022840"/>
    </source>
</evidence>
<evidence type="ECO:0000256" key="1">
    <source>
        <dbReference type="ARBA" id="ARBA00022741"/>
    </source>
</evidence>
<dbReference type="GO" id="GO:0016491">
    <property type="term" value="F:oxidoreductase activity"/>
    <property type="evidence" value="ECO:0007669"/>
    <property type="project" value="UniProtKB-ARBA"/>
</dbReference>
<dbReference type="InterPro" id="IPR017900">
    <property type="entry name" value="4Fe4S_Fe_S_CS"/>
</dbReference>
<evidence type="ECO:0000259" key="3">
    <source>
        <dbReference type="PROSITE" id="PS50893"/>
    </source>
</evidence>
<feature type="domain" description="ABC transporter" evidence="3">
    <location>
        <begin position="323"/>
        <end position="566"/>
    </location>
</feature>